<dbReference type="Pfam" id="PF00672">
    <property type="entry name" value="HAMP"/>
    <property type="match status" value="1"/>
</dbReference>
<keyword evidence="10 11" id="KW-0472">Membrane</keyword>
<protein>
    <recommendedName>
        <fullName evidence="3">histidine kinase</fullName>
        <ecNumber evidence="3">2.7.13.3</ecNumber>
    </recommendedName>
</protein>
<evidence type="ECO:0000313" key="14">
    <source>
        <dbReference type="Proteomes" id="UP000245506"/>
    </source>
</evidence>
<evidence type="ECO:0000259" key="12">
    <source>
        <dbReference type="PROSITE" id="PS50885"/>
    </source>
</evidence>
<proteinExistence type="predicted"/>
<evidence type="ECO:0000256" key="8">
    <source>
        <dbReference type="ARBA" id="ARBA00022777"/>
    </source>
</evidence>
<keyword evidence="4" id="KW-1003">Cell membrane</keyword>
<dbReference type="GO" id="GO:0000155">
    <property type="term" value="F:phosphorelay sensor kinase activity"/>
    <property type="evidence" value="ECO:0007669"/>
    <property type="project" value="TreeGrafter"/>
</dbReference>
<dbReference type="AlphaFoldDB" id="A0A317CIA4"/>
<dbReference type="SMART" id="SM01049">
    <property type="entry name" value="Cache_2"/>
    <property type="match status" value="1"/>
</dbReference>
<organism evidence="13 14">
    <name type="scientific">Leucothrix arctica</name>
    <dbReference type="NCBI Taxonomy" id="1481894"/>
    <lineage>
        <taxon>Bacteria</taxon>
        <taxon>Pseudomonadati</taxon>
        <taxon>Pseudomonadota</taxon>
        <taxon>Gammaproteobacteria</taxon>
        <taxon>Thiotrichales</taxon>
        <taxon>Thiotrichaceae</taxon>
        <taxon>Leucothrix</taxon>
    </lineage>
</organism>
<keyword evidence="5" id="KW-0597">Phosphoprotein</keyword>
<dbReference type="GO" id="GO:0005886">
    <property type="term" value="C:plasma membrane"/>
    <property type="evidence" value="ECO:0007669"/>
    <property type="project" value="UniProtKB-SubCell"/>
</dbReference>
<keyword evidence="8" id="KW-0418">Kinase</keyword>
<dbReference type="PANTHER" id="PTHR45528:SF10">
    <property type="entry name" value="METHYL-ACCEPTING CHEMOTAXIS PROTEIN"/>
    <property type="match status" value="1"/>
</dbReference>
<dbReference type="Pfam" id="PF08269">
    <property type="entry name" value="dCache_2"/>
    <property type="match status" value="1"/>
</dbReference>
<evidence type="ECO:0000256" key="7">
    <source>
        <dbReference type="ARBA" id="ARBA00022692"/>
    </source>
</evidence>
<sequence length="291" mass="32833">MWKNLKFRSKVFVLTGVLLLFSILTGAGYQVMSNQIRDIGIKNASDGVLEARKEELKVLVDVMESALTAATIGVTDEKEIYKIYSQLLTNNRFFDDESGYFFVSDDGVNFIHGGNPSIQGKDLIDQKDSNGFPFALALNKAAKSGGGHVEYSWFKPGKKEGESAQKISYTKMIPNTSYYLGTGVYIDDIKQKESEIFQKITDYSNGFLKKWISILTLAFFFIILPLVMFMIKSMTEPLKKLTEIATDYSRGKWEENISDLDRKDEIGALSRAIKRLGVSTRMVIKKLEESK</sequence>
<evidence type="ECO:0000256" key="2">
    <source>
        <dbReference type="ARBA" id="ARBA00004651"/>
    </source>
</evidence>
<evidence type="ECO:0000256" key="9">
    <source>
        <dbReference type="ARBA" id="ARBA00022989"/>
    </source>
</evidence>
<feature type="transmembrane region" description="Helical" evidence="11">
    <location>
        <begin position="211"/>
        <end position="231"/>
    </location>
</feature>
<evidence type="ECO:0000256" key="3">
    <source>
        <dbReference type="ARBA" id="ARBA00012438"/>
    </source>
</evidence>
<evidence type="ECO:0000256" key="6">
    <source>
        <dbReference type="ARBA" id="ARBA00022679"/>
    </source>
</evidence>
<dbReference type="Proteomes" id="UP000245506">
    <property type="component" value="Unassembled WGS sequence"/>
</dbReference>
<dbReference type="Gene3D" id="3.30.450.20">
    <property type="entry name" value="PAS domain"/>
    <property type="match status" value="1"/>
</dbReference>
<reference evidence="13 14" key="1">
    <citation type="submission" date="2018-05" db="EMBL/GenBank/DDBJ databases">
        <title>Leucothrix arctica sp. nov., isolated from Arctic seawater.</title>
        <authorList>
            <person name="Choi A."/>
            <person name="Baek K."/>
        </authorList>
    </citation>
    <scope>NUCLEOTIDE SEQUENCE [LARGE SCALE GENOMIC DNA]</scope>
    <source>
        <strain evidence="13 14">IMCC9719</strain>
    </source>
</reference>
<dbReference type="InterPro" id="IPR004010">
    <property type="entry name" value="Double_Cache_2"/>
</dbReference>
<dbReference type="InterPro" id="IPR033480">
    <property type="entry name" value="sCache_2"/>
</dbReference>
<evidence type="ECO:0000256" key="1">
    <source>
        <dbReference type="ARBA" id="ARBA00000085"/>
    </source>
</evidence>
<dbReference type="RefSeq" id="WP_109823426.1">
    <property type="nucleotide sequence ID" value="NZ_QGKL01000030.1"/>
</dbReference>
<accession>A0A317CIA4</accession>
<keyword evidence="7 11" id="KW-0812">Transmembrane</keyword>
<keyword evidence="9 11" id="KW-1133">Transmembrane helix</keyword>
<dbReference type="SUPFAM" id="SSF158472">
    <property type="entry name" value="HAMP domain-like"/>
    <property type="match status" value="1"/>
</dbReference>
<dbReference type="PANTHER" id="PTHR45528">
    <property type="entry name" value="SENSOR HISTIDINE KINASE CPXA"/>
    <property type="match status" value="1"/>
</dbReference>
<dbReference type="EMBL" id="QGKL01000030">
    <property type="protein sequence ID" value="PWQ96040.1"/>
    <property type="molecule type" value="Genomic_DNA"/>
</dbReference>
<dbReference type="CDD" id="cd06225">
    <property type="entry name" value="HAMP"/>
    <property type="match status" value="1"/>
</dbReference>
<dbReference type="OrthoDB" id="6433966at2"/>
<comment type="subcellular location">
    <subcellularLocation>
        <location evidence="2">Cell membrane</location>
        <topology evidence="2">Multi-pass membrane protein</topology>
    </subcellularLocation>
</comment>
<keyword evidence="6" id="KW-0808">Transferase</keyword>
<dbReference type="EC" id="2.7.13.3" evidence="3"/>
<comment type="catalytic activity">
    <reaction evidence="1">
        <text>ATP + protein L-histidine = ADP + protein N-phospho-L-histidine.</text>
        <dbReference type="EC" id="2.7.13.3"/>
    </reaction>
</comment>
<gene>
    <name evidence="13" type="ORF">DKT75_10705</name>
</gene>
<name>A0A317CIA4_9GAMM</name>
<dbReference type="InterPro" id="IPR003660">
    <property type="entry name" value="HAMP_dom"/>
</dbReference>
<evidence type="ECO:0000256" key="4">
    <source>
        <dbReference type="ARBA" id="ARBA00022475"/>
    </source>
</evidence>
<dbReference type="InterPro" id="IPR050398">
    <property type="entry name" value="HssS/ArlS-like"/>
</dbReference>
<comment type="caution">
    <text evidence="13">The sequence shown here is derived from an EMBL/GenBank/DDBJ whole genome shotgun (WGS) entry which is preliminary data.</text>
</comment>
<dbReference type="Gene3D" id="1.10.8.500">
    <property type="entry name" value="HAMP domain in histidine kinase"/>
    <property type="match status" value="1"/>
</dbReference>
<evidence type="ECO:0000313" key="13">
    <source>
        <dbReference type="EMBL" id="PWQ96040.1"/>
    </source>
</evidence>
<evidence type="ECO:0000256" key="10">
    <source>
        <dbReference type="ARBA" id="ARBA00023136"/>
    </source>
</evidence>
<dbReference type="PROSITE" id="PS50885">
    <property type="entry name" value="HAMP"/>
    <property type="match status" value="1"/>
</dbReference>
<feature type="domain" description="HAMP" evidence="12">
    <location>
        <begin position="232"/>
        <end position="285"/>
    </location>
</feature>
<evidence type="ECO:0000256" key="5">
    <source>
        <dbReference type="ARBA" id="ARBA00022553"/>
    </source>
</evidence>
<evidence type="ECO:0000256" key="11">
    <source>
        <dbReference type="SAM" id="Phobius"/>
    </source>
</evidence>
<keyword evidence="14" id="KW-1185">Reference proteome</keyword>